<evidence type="ECO:0000313" key="9">
    <source>
        <dbReference type="Proteomes" id="UP001318040"/>
    </source>
</evidence>
<gene>
    <name evidence="10" type="primary">LOC116940684</name>
</gene>
<comment type="catalytic activity">
    <reaction evidence="7">
        <text>L-cysteinyl-[protein] + hexadecanoyl-CoA = S-hexadecanoyl-L-cysteinyl-[protein] + CoA</text>
        <dbReference type="Rhea" id="RHEA:36683"/>
        <dbReference type="Rhea" id="RHEA-COMP:10131"/>
        <dbReference type="Rhea" id="RHEA-COMP:11032"/>
        <dbReference type="ChEBI" id="CHEBI:29950"/>
        <dbReference type="ChEBI" id="CHEBI:57287"/>
        <dbReference type="ChEBI" id="CHEBI:57379"/>
        <dbReference type="ChEBI" id="CHEBI:74151"/>
        <dbReference type="EC" id="2.3.1.225"/>
    </reaction>
</comment>
<evidence type="ECO:0000256" key="2">
    <source>
        <dbReference type="ARBA" id="ARBA00022679"/>
    </source>
</evidence>
<feature type="transmembrane region" description="Helical" evidence="7">
    <location>
        <begin position="106"/>
        <end position="126"/>
    </location>
</feature>
<keyword evidence="3 7" id="KW-0812">Transmembrane</keyword>
<dbReference type="RefSeq" id="XP_032806714.1">
    <property type="nucleotide sequence ID" value="XM_032950823.1"/>
</dbReference>
<keyword evidence="9" id="KW-1185">Reference proteome</keyword>
<dbReference type="GO" id="GO:0019706">
    <property type="term" value="F:protein-cysteine S-palmitoyltransferase activity"/>
    <property type="evidence" value="ECO:0007669"/>
    <property type="project" value="UniProtKB-EC"/>
</dbReference>
<reference evidence="10" key="1">
    <citation type="submission" date="2025-08" db="UniProtKB">
        <authorList>
            <consortium name="RefSeq"/>
        </authorList>
    </citation>
    <scope>IDENTIFICATION</scope>
    <source>
        <tissue evidence="10">Sperm</tissue>
    </source>
</reference>
<comment type="subcellular location">
    <subcellularLocation>
        <location evidence="1">Membrane</location>
        <topology evidence="1">Multi-pass membrane protein</topology>
    </subcellularLocation>
</comment>
<dbReference type="Pfam" id="PF01529">
    <property type="entry name" value="DHHC"/>
    <property type="match status" value="1"/>
</dbReference>
<name>A0AAJ7SWV2_PETMA</name>
<keyword evidence="5 7" id="KW-0472">Membrane</keyword>
<dbReference type="InterPro" id="IPR039859">
    <property type="entry name" value="PFA4/ZDH16/20/ERF2-like"/>
</dbReference>
<feature type="transmembrane region" description="Helical" evidence="7">
    <location>
        <begin position="254"/>
        <end position="276"/>
    </location>
</feature>
<evidence type="ECO:0000256" key="1">
    <source>
        <dbReference type="ARBA" id="ARBA00004141"/>
    </source>
</evidence>
<comment type="domain">
    <text evidence="7">The DHHC domain is required for palmitoyltransferase activity.</text>
</comment>
<dbReference type="PROSITE" id="PS50216">
    <property type="entry name" value="DHHC"/>
    <property type="match status" value="1"/>
</dbReference>
<proteinExistence type="inferred from homology"/>
<evidence type="ECO:0000256" key="4">
    <source>
        <dbReference type="ARBA" id="ARBA00022989"/>
    </source>
</evidence>
<feature type="transmembrane region" description="Helical" evidence="7">
    <location>
        <begin position="69"/>
        <end position="94"/>
    </location>
</feature>
<evidence type="ECO:0000259" key="8">
    <source>
        <dbReference type="Pfam" id="PF01529"/>
    </source>
</evidence>
<accession>A0AAJ7SWV2</accession>
<comment type="similarity">
    <text evidence="7">Belongs to the DHHC palmitoyltransferase family.</text>
</comment>
<feature type="domain" description="Palmitoyltransferase DHHC" evidence="8">
    <location>
        <begin position="147"/>
        <end position="288"/>
    </location>
</feature>
<evidence type="ECO:0000256" key="5">
    <source>
        <dbReference type="ARBA" id="ARBA00023136"/>
    </source>
</evidence>
<dbReference type="PANTHER" id="PTHR12246">
    <property type="entry name" value="PALMITOYLTRANSFERASE ZDHHC16"/>
    <property type="match status" value="1"/>
</dbReference>
<evidence type="ECO:0000256" key="6">
    <source>
        <dbReference type="ARBA" id="ARBA00023315"/>
    </source>
</evidence>
<feature type="transmembrane region" description="Helical" evidence="7">
    <location>
        <begin position="191"/>
        <end position="210"/>
    </location>
</feature>
<evidence type="ECO:0000256" key="7">
    <source>
        <dbReference type="RuleBase" id="RU079119"/>
    </source>
</evidence>
<dbReference type="KEGG" id="pmrn:116940684"/>
<dbReference type="AlphaFoldDB" id="A0AAJ7SWV2"/>
<keyword evidence="6 7" id="KW-0012">Acyltransferase</keyword>
<keyword evidence="4 7" id="KW-1133">Transmembrane helix</keyword>
<evidence type="ECO:0000313" key="10">
    <source>
        <dbReference type="RefSeq" id="XP_032806714.1"/>
    </source>
</evidence>
<dbReference type="Proteomes" id="UP001318040">
    <property type="component" value="Chromosome 9"/>
</dbReference>
<organism evidence="9 10">
    <name type="scientific">Petromyzon marinus</name>
    <name type="common">Sea lamprey</name>
    <dbReference type="NCBI Taxonomy" id="7757"/>
    <lineage>
        <taxon>Eukaryota</taxon>
        <taxon>Metazoa</taxon>
        <taxon>Chordata</taxon>
        <taxon>Craniata</taxon>
        <taxon>Vertebrata</taxon>
        <taxon>Cyclostomata</taxon>
        <taxon>Hyperoartia</taxon>
        <taxon>Petromyzontiformes</taxon>
        <taxon>Petromyzontidae</taxon>
        <taxon>Petromyzon</taxon>
    </lineage>
</organism>
<sequence>MRAVAQAARGLGRLCAGSCGRSRGRGLGKTWAYTCLALKSLVYNSFSSYDTMVDALFEPLFWLVDRLTRWFGLVFVALVVGLTSCVVVVGYVCVLPAILAEYGPAVSAALILVSNWFLIMIVFHYYKGLTTSPGYPPPGQVDLPAVSICKRCIAPKPPRTHHCSICNRCILKMDHHCPWLNNCVGNYNHRYFFSFCLYMSMGCAFTSITLSRTYFRTHAPSQVAPSHSPLKLLSPASTTAEPEKREDHVHNSIVFVWVLTSTVSVVLGALTLWHAALISRGETSVERHINRKERARLHKKGKVFKNPYHFGSLSNWKQFFGVKHRRHWLTRVLLPSGHAPQGNGLVWLPPEDWVAAHRHGPSVTV</sequence>
<dbReference type="GO" id="GO:0016020">
    <property type="term" value="C:membrane"/>
    <property type="evidence" value="ECO:0007669"/>
    <property type="project" value="UniProtKB-SubCell"/>
</dbReference>
<dbReference type="InterPro" id="IPR001594">
    <property type="entry name" value="Palmitoyltrfase_DHHC"/>
</dbReference>
<evidence type="ECO:0000256" key="3">
    <source>
        <dbReference type="ARBA" id="ARBA00022692"/>
    </source>
</evidence>
<dbReference type="EC" id="2.3.1.225" evidence="7"/>
<protein>
    <recommendedName>
        <fullName evidence="7">Palmitoyltransferase</fullName>
        <ecNumber evidence="7">2.3.1.225</ecNumber>
    </recommendedName>
</protein>
<keyword evidence="2 7" id="KW-0808">Transferase</keyword>